<feature type="transmembrane region" description="Helical" evidence="14">
    <location>
        <begin position="7"/>
        <end position="28"/>
    </location>
</feature>
<keyword evidence="19" id="KW-1185">Reference proteome</keyword>
<keyword evidence="9 14" id="KW-0862">Zinc</keyword>
<feature type="domain" description="Peptidase M50" evidence="17">
    <location>
        <begin position="144"/>
        <end position="178"/>
    </location>
</feature>
<feature type="binding site" evidence="16">
    <location>
        <position position="163"/>
    </location>
    <ligand>
        <name>Zn(2+)</name>
        <dbReference type="ChEBI" id="CHEBI:29105"/>
        <note>catalytic</note>
    </ligand>
</feature>
<evidence type="ECO:0000256" key="4">
    <source>
        <dbReference type="ARBA" id="ARBA00022670"/>
    </source>
</evidence>
<protein>
    <recommendedName>
        <fullName evidence="14">Zinc metalloprotease</fullName>
    </recommendedName>
</protein>
<evidence type="ECO:0000256" key="12">
    <source>
        <dbReference type="ARBA" id="ARBA00023122"/>
    </source>
</evidence>
<evidence type="ECO:0000256" key="13">
    <source>
        <dbReference type="ARBA" id="ARBA00023136"/>
    </source>
</evidence>
<accession>B7KFR3</accession>
<evidence type="ECO:0000256" key="5">
    <source>
        <dbReference type="ARBA" id="ARBA00022692"/>
    </source>
</evidence>
<dbReference type="RefSeq" id="WP_015956968.1">
    <property type="nucleotide sequence ID" value="NC_011729.1"/>
</dbReference>
<feature type="binding site" evidence="16">
    <location>
        <position position="67"/>
    </location>
    <ligand>
        <name>Zn(2+)</name>
        <dbReference type="ChEBI" id="CHEBI:29105"/>
        <note>catalytic</note>
    </ligand>
</feature>
<evidence type="ECO:0000256" key="14">
    <source>
        <dbReference type="PIRNR" id="PIRNR006404"/>
    </source>
</evidence>
<keyword evidence="4 14" id="KW-0645">Protease</keyword>
<reference evidence="19" key="1">
    <citation type="journal article" date="2011" name="MBio">
        <title>Novel metabolic attributes of the genus Cyanothece, comprising a group of unicellular nitrogen-fixing Cyanobacteria.</title>
        <authorList>
            <person name="Bandyopadhyay A."/>
            <person name="Elvitigala T."/>
            <person name="Welsh E."/>
            <person name="Stockel J."/>
            <person name="Liberton M."/>
            <person name="Min H."/>
            <person name="Sherman L.A."/>
            <person name="Pakrasi H.B."/>
        </authorList>
    </citation>
    <scope>NUCLEOTIDE SEQUENCE [LARGE SCALE GENOMIC DNA]</scope>
    <source>
        <strain evidence="19">PCC 7424</strain>
    </source>
</reference>
<dbReference type="HOGENOM" id="CLU_037123_1_2_3"/>
<dbReference type="InterPro" id="IPR016483">
    <property type="entry name" value="UCP006404_Pept_M50_CBS"/>
</dbReference>
<organism evidence="18 19">
    <name type="scientific">Gloeothece citriformis (strain PCC 7424)</name>
    <name type="common">Cyanothece sp. (strain PCC 7424)</name>
    <dbReference type="NCBI Taxonomy" id="65393"/>
    <lineage>
        <taxon>Bacteria</taxon>
        <taxon>Bacillati</taxon>
        <taxon>Cyanobacteriota</taxon>
        <taxon>Cyanophyceae</taxon>
        <taxon>Oscillatoriophycideae</taxon>
        <taxon>Chroococcales</taxon>
        <taxon>Aphanothecaceae</taxon>
        <taxon>Gloeothece</taxon>
        <taxon>Gloeothece citriformis</taxon>
    </lineage>
</organism>
<dbReference type="GO" id="GO:0008237">
    <property type="term" value="F:metallopeptidase activity"/>
    <property type="evidence" value="ECO:0007669"/>
    <property type="project" value="UniProtKB-UniRule"/>
</dbReference>
<evidence type="ECO:0000256" key="9">
    <source>
        <dbReference type="ARBA" id="ARBA00022833"/>
    </source>
</evidence>
<dbReference type="GO" id="GO:0005886">
    <property type="term" value="C:plasma membrane"/>
    <property type="evidence" value="ECO:0007669"/>
    <property type="project" value="UniProtKB-SubCell"/>
</dbReference>
<evidence type="ECO:0000256" key="15">
    <source>
        <dbReference type="PIRSR" id="PIRSR006404-1"/>
    </source>
</evidence>
<keyword evidence="12" id="KW-0129">CBS domain</keyword>
<sequence length="413" mass="44933">MRANWRIGSLFGIPLYINSSWFVILAFVTLVNANDVNAMELSGLSPALGWLTGLGMALLLFTSVLLHELGHSLVARSQGITVNSITLFLFGGIASIERESKTPSEAFSVAIAGPMVSLVLCGLFFALTTLSQSLPLLEFLASDLAKINLVIALFNLIPGLPLDGGQVLKAIVWKISGDRFTGVRWASASGQLLGTLGISFGLLLVLLTGEIGAIWLSLIGWFVLQNAKAYNRLTLIQQSLLELTAADAMSRDFRVVNANLTLREFIEEYIISQLGLGISQTYYAASEGRYRGLLRVSQIQLMERSEWDNKHLIDIVHPLTEIASVQEKTPLVQVVKTLDTIKDPFLTVLSLAGAVAGVIDRADVIQAIAAHNKLSIPEAEIKRIKAEKTYPSYLQLGAIAKTLVPQDYAQTQK</sequence>
<comment type="cofactor">
    <cofactor evidence="14 16">
        <name>Zn(2+)</name>
        <dbReference type="ChEBI" id="CHEBI:29105"/>
    </cofactor>
    <text evidence="14 16">Binds 1 zinc ion per subunit.</text>
</comment>
<dbReference type="SUPFAM" id="SSF54631">
    <property type="entry name" value="CBS-domain pair"/>
    <property type="match status" value="1"/>
</dbReference>
<dbReference type="eggNOG" id="COG1994">
    <property type="taxonomic scope" value="Bacteria"/>
</dbReference>
<dbReference type="InterPro" id="IPR046342">
    <property type="entry name" value="CBS_dom_sf"/>
</dbReference>
<dbReference type="KEGG" id="cyc:PCC7424_5036"/>
<feature type="active site" evidence="15">
    <location>
        <position position="68"/>
    </location>
</feature>
<evidence type="ECO:0000256" key="11">
    <source>
        <dbReference type="ARBA" id="ARBA00023049"/>
    </source>
</evidence>
<gene>
    <name evidence="18" type="ordered locus">PCC7424_5036</name>
</gene>
<name>B7KFR3_GLOC7</name>
<dbReference type="CDD" id="cd06164">
    <property type="entry name" value="S2P-M50_SpoIVFB_CBS"/>
    <property type="match status" value="1"/>
</dbReference>
<evidence type="ECO:0000256" key="1">
    <source>
        <dbReference type="ARBA" id="ARBA00004651"/>
    </source>
</evidence>
<dbReference type="OrthoDB" id="166377at2"/>
<keyword evidence="6 14" id="KW-0479">Metal-binding</keyword>
<dbReference type="PIRSF" id="PIRSF006404">
    <property type="entry name" value="UCP006404_Pept_M50_CBS"/>
    <property type="match status" value="1"/>
</dbReference>
<dbReference type="GO" id="GO:0006508">
    <property type="term" value="P:proteolysis"/>
    <property type="evidence" value="ECO:0007669"/>
    <property type="project" value="UniProtKB-KW"/>
</dbReference>
<comment type="similarity">
    <text evidence="2 14">Belongs to the peptidase M50B family.</text>
</comment>
<dbReference type="STRING" id="65393.PCC7424_5036"/>
<feature type="transmembrane region" description="Helical" evidence="14">
    <location>
        <begin position="198"/>
        <end position="224"/>
    </location>
</feature>
<evidence type="ECO:0000256" key="10">
    <source>
        <dbReference type="ARBA" id="ARBA00022989"/>
    </source>
</evidence>
<evidence type="ECO:0000256" key="8">
    <source>
        <dbReference type="ARBA" id="ARBA00022801"/>
    </source>
</evidence>
<keyword evidence="5 14" id="KW-0812">Transmembrane</keyword>
<keyword evidence="11 14" id="KW-0482">Metalloprotease</keyword>
<dbReference type="Gene3D" id="3.10.580.10">
    <property type="entry name" value="CBS-domain"/>
    <property type="match status" value="1"/>
</dbReference>
<feature type="transmembrane region" description="Helical" evidence="14">
    <location>
        <begin position="73"/>
        <end position="94"/>
    </location>
</feature>
<evidence type="ECO:0000256" key="2">
    <source>
        <dbReference type="ARBA" id="ARBA00007931"/>
    </source>
</evidence>
<feature type="transmembrane region" description="Helical" evidence="14">
    <location>
        <begin position="106"/>
        <end position="127"/>
    </location>
</feature>
<feature type="transmembrane region" description="Helical" evidence="14">
    <location>
        <begin position="139"/>
        <end position="157"/>
    </location>
</feature>
<keyword evidence="8 14" id="KW-0378">Hydrolase</keyword>
<evidence type="ECO:0000256" key="16">
    <source>
        <dbReference type="PIRSR" id="PIRSR006404-2"/>
    </source>
</evidence>
<dbReference type="AlphaFoldDB" id="B7KFR3"/>
<evidence type="ECO:0000313" key="19">
    <source>
        <dbReference type="Proteomes" id="UP000002384"/>
    </source>
</evidence>
<dbReference type="Pfam" id="PF02163">
    <property type="entry name" value="Peptidase_M50"/>
    <property type="match status" value="2"/>
</dbReference>
<keyword evidence="13 14" id="KW-0472">Membrane</keyword>
<evidence type="ECO:0000256" key="3">
    <source>
        <dbReference type="ARBA" id="ARBA00022475"/>
    </source>
</evidence>
<feature type="transmembrane region" description="Helical" evidence="14">
    <location>
        <begin position="48"/>
        <end position="66"/>
    </location>
</feature>
<dbReference type="PANTHER" id="PTHR39188">
    <property type="entry name" value="MEMBRANE-ASSOCIATED ZINC METALLOPROTEASE M50B"/>
    <property type="match status" value="1"/>
</dbReference>
<evidence type="ECO:0000256" key="6">
    <source>
        <dbReference type="ARBA" id="ARBA00022723"/>
    </source>
</evidence>
<dbReference type="InterPro" id="IPR008915">
    <property type="entry name" value="Peptidase_M50"/>
</dbReference>
<dbReference type="EMBL" id="CP001291">
    <property type="protein sequence ID" value="ACK73388.1"/>
    <property type="molecule type" value="Genomic_DNA"/>
</dbReference>
<keyword evidence="3 14" id="KW-1003">Cell membrane</keyword>
<feature type="binding site" evidence="16">
    <location>
        <position position="71"/>
    </location>
    <ligand>
        <name>Zn(2+)</name>
        <dbReference type="ChEBI" id="CHEBI:29105"/>
        <note>catalytic</note>
    </ligand>
</feature>
<keyword evidence="7" id="KW-0677">Repeat</keyword>
<dbReference type="GO" id="GO:0046872">
    <property type="term" value="F:metal ion binding"/>
    <property type="evidence" value="ECO:0007669"/>
    <property type="project" value="UniProtKB-UniRule"/>
</dbReference>
<evidence type="ECO:0000313" key="18">
    <source>
        <dbReference type="EMBL" id="ACK73388.1"/>
    </source>
</evidence>
<feature type="domain" description="Peptidase M50" evidence="17">
    <location>
        <begin position="57"/>
        <end position="138"/>
    </location>
</feature>
<comment type="subcellular location">
    <subcellularLocation>
        <location evidence="1 14">Cell membrane</location>
        <topology evidence="1 14">Multi-pass membrane protein</topology>
    </subcellularLocation>
</comment>
<dbReference type="Proteomes" id="UP000002384">
    <property type="component" value="Chromosome"/>
</dbReference>
<dbReference type="PANTHER" id="PTHR39188:SF3">
    <property type="entry name" value="STAGE IV SPORULATION PROTEIN FB"/>
    <property type="match status" value="1"/>
</dbReference>
<keyword evidence="10 14" id="KW-1133">Transmembrane helix</keyword>
<evidence type="ECO:0000259" key="17">
    <source>
        <dbReference type="Pfam" id="PF02163"/>
    </source>
</evidence>
<evidence type="ECO:0000256" key="7">
    <source>
        <dbReference type="ARBA" id="ARBA00022737"/>
    </source>
</evidence>
<proteinExistence type="inferred from homology"/>